<dbReference type="AlphaFoldDB" id="A0A382B8J5"/>
<dbReference type="CDD" id="cd04486">
    <property type="entry name" value="YhcR_OBF_like"/>
    <property type="match status" value="1"/>
</dbReference>
<evidence type="ECO:0000313" key="1">
    <source>
        <dbReference type="EMBL" id="SVB09612.1"/>
    </source>
</evidence>
<organism evidence="1">
    <name type="scientific">marine metagenome</name>
    <dbReference type="NCBI Taxonomy" id="408172"/>
    <lineage>
        <taxon>unclassified sequences</taxon>
        <taxon>metagenomes</taxon>
        <taxon>ecological metagenomes</taxon>
    </lineage>
</organism>
<dbReference type="Pfam" id="PF22352">
    <property type="entry name" value="K319L-like_PKD"/>
    <property type="match status" value="1"/>
</dbReference>
<dbReference type="InterPro" id="IPR013783">
    <property type="entry name" value="Ig-like_fold"/>
</dbReference>
<protein>
    <recommendedName>
        <fullName evidence="2">PKD/Chitinase domain-containing protein</fullName>
    </recommendedName>
</protein>
<dbReference type="Gene3D" id="2.60.40.10">
    <property type="entry name" value="Immunoglobulins"/>
    <property type="match status" value="1"/>
</dbReference>
<sequence>MEKYMKNLLFISILASIVLTQQTTSYSWEDGTGTILGSYGNLSDPANVGTTSGITPYDGNRMLTVSESPLSGTPQAFIAWVTDLSAGQEITACFYGYDDTPSSSPSLRIWSNWSTNDDINAYAGAPDQTEQNNEYTPGTGWDQICHTFSTSFSNWEAGEALVIQARLYSSTSGPDPAVYFIDLVEITAPNSATVNYPGGATEGCTDPNACNYNAFSTDDDGSCVYPTEMSIYDIQYTTNQGDYCYESDYAGTCVRTTGTVTAESPSYSNFYIQDETLNIYSGIYVHNYSASPPTLGQNITITAMVNEYYSLTQLIDGVSYTVNSSGNSVSPTDISTGDLLGCLAEGESVESMLVRINNVVVTTPSNEYGEWYVDDGSGPCKIDNKIFDGEWLTPSSSQEFASITGMVDYAYSEFSIFPRTMSDIVLCSTCPVADAGDNQTVESNALVSLDGSNSYDPDGTIIAYEWTQLSGIPVALTDEEAALTDFTAPATVGDLVFKLTVYDNDSNEASDEITITIGTCTFISDIQFTTVQGTYCYETEMVGEVNLCPVIVTHIVPQTNAGSAGNFFVTQPGLQSWGGIFIRDFDILPDVGDEIDLTATVNEYYSMTQLIDVTSSSVVSSGNSVIPLSISTGDLGIDCSFEGESYEGMLVRVNNVTVEDIDEYRNIKINDGSGPTLMDD</sequence>
<gene>
    <name evidence="1" type="ORF">METZ01_LOCUS162466</name>
</gene>
<dbReference type="PANTHER" id="PTHR42834">
    <property type="entry name" value="ENDONUCLEASE/EXONUCLEASE/PHOSPHATASE FAMILY PROTEIN (AFU_ORTHOLOGUE AFUA_3G09210)"/>
    <property type="match status" value="1"/>
</dbReference>
<accession>A0A382B8J5</accession>
<name>A0A382B8J5_9ZZZZ</name>
<dbReference type="PANTHER" id="PTHR42834:SF1">
    <property type="entry name" value="ENDONUCLEASE_EXONUCLEASE_PHOSPHATASE FAMILY PROTEIN (AFU_ORTHOLOGUE AFUA_3G09210)"/>
    <property type="match status" value="1"/>
</dbReference>
<dbReference type="EMBL" id="UINC01028510">
    <property type="protein sequence ID" value="SVB09612.1"/>
    <property type="molecule type" value="Genomic_DNA"/>
</dbReference>
<evidence type="ECO:0008006" key="2">
    <source>
        <dbReference type="Google" id="ProtNLM"/>
    </source>
</evidence>
<reference evidence="1" key="1">
    <citation type="submission" date="2018-05" db="EMBL/GenBank/DDBJ databases">
        <authorList>
            <person name="Lanie J.A."/>
            <person name="Ng W.-L."/>
            <person name="Kazmierczak K.M."/>
            <person name="Andrzejewski T.M."/>
            <person name="Davidsen T.M."/>
            <person name="Wayne K.J."/>
            <person name="Tettelin H."/>
            <person name="Glass J.I."/>
            <person name="Rusch D."/>
            <person name="Podicherti R."/>
            <person name="Tsui H.-C.T."/>
            <person name="Winkler M.E."/>
        </authorList>
    </citation>
    <scope>NUCLEOTIDE SEQUENCE</scope>
</reference>
<feature type="non-terminal residue" evidence="1">
    <location>
        <position position="680"/>
    </location>
</feature>
<proteinExistence type="predicted"/>